<dbReference type="AlphaFoldDB" id="A0A7M2WUS9"/>
<protein>
    <submittedName>
        <fullName evidence="1">Uncharacterized protein</fullName>
    </submittedName>
</protein>
<gene>
    <name evidence="1" type="ORF">IPV69_20240</name>
</gene>
<dbReference type="RefSeq" id="WP_206291539.1">
    <property type="nucleotide sequence ID" value="NZ_CP063458.1"/>
</dbReference>
<dbReference type="Proteomes" id="UP000593765">
    <property type="component" value="Chromosome"/>
</dbReference>
<evidence type="ECO:0000313" key="2">
    <source>
        <dbReference type="Proteomes" id="UP000593765"/>
    </source>
</evidence>
<reference evidence="1 2" key="1">
    <citation type="submission" date="2020-10" db="EMBL/GenBank/DDBJ databases">
        <title>Wide distribution of Phycisphaera-like planctomycetes from WD2101 soil group in peatlands and genome analysis of the first cultivated representative.</title>
        <authorList>
            <person name="Dedysh S.N."/>
            <person name="Beletsky A.V."/>
            <person name="Ivanova A."/>
            <person name="Kulichevskaya I.S."/>
            <person name="Suzina N.E."/>
            <person name="Philippov D.A."/>
            <person name="Rakitin A.L."/>
            <person name="Mardanov A.V."/>
            <person name="Ravin N.V."/>
        </authorList>
    </citation>
    <scope>NUCLEOTIDE SEQUENCE [LARGE SCALE GENOMIC DNA]</scope>
    <source>
        <strain evidence="1 2">M1803</strain>
    </source>
</reference>
<sequence>MDPQFGNRGWFTLKDDNTVAAGWHDREGVWGIRHDGMIVAGIQGNGGKMILRPSADGKSLVWAQSGKPVETMN</sequence>
<evidence type="ECO:0000313" key="1">
    <source>
        <dbReference type="EMBL" id="QOV88551.1"/>
    </source>
</evidence>
<organism evidence="1 2">
    <name type="scientific">Humisphaera borealis</name>
    <dbReference type="NCBI Taxonomy" id="2807512"/>
    <lineage>
        <taxon>Bacteria</taxon>
        <taxon>Pseudomonadati</taxon>
        <taxon>Planctomycetota</taxon>
        <taxon>Phycisphaerae</taxon>
        <taxon>Tepidisphaerales</taxon>
        <taxon>Tepidisphaeraceae</taxon>
        <taxon>Humisphaera</taxon>
    </lineage>
</organism>
<proteinExistence type="predicted"/>
<dbReference type="KEGG" id="hbs:IPV69_20240"/>
<name>A0A7M2WUS9_9BACT</name>
<dbReference type="EMBL" id="CP063458">
    <property type="protein sequence ID" value="QOV88551.1"/>
    <property type="molecule type" value="Genomic_DNA"/>
</dbReference>
<accession>A0A7M2WUS9</accession>
<keyword evidence="2" id="KW-1185">Reference proteome</keyword>